<sequence length="380" mass="42445">MTIGDITIRDGFQHLEKFISTKAKIFYGQELILAGCRELEVTNLGAVTTTPQFVDAEEVMQAMRSDEFRKRAARKGIDIDKDVTLTCVTIRESAVDRAIEMRQKGYGPDRILMMVSTDEEHHFANSGTTLPNYWKEAERCIKKARDAGMKMCGTVSTIWGSPISGATKLEDAVEFSKRWFDIGAHDIEHADHDGSANAAQVYRYFSMVLDAMPNPEAHLCHLHETKRVASASILAALQAGICRFESTLGGLGGQPANFLDDCPIKGTGEYYYADPRYVGLICTEDLLVQIDELGIEHGYDVDRILWLGRKMEKTAGMRLRSEAVVNGRTLKEGHMEFARPGLPKLKEKLGEKPGTKLPEGWTEKAVLPEKYGPEDPIWKK</sequence>
<feature type="region of interest" description="Disordered" evidence="4">
    <location>
        <begin position="345"/>
        <end position="380"/>
    </location>
</feature>
<keyword evidence="7" id="KW-1185">Reference proteome</keyword>
<dbReference type="Gene3D" id="3.20.20.70">
    <property type="entry name" value="Aldolase class I"/>
    <property type="match status" value="1"/>
</dbReference>
<keyword evidence="2" id="KW-0479">Metal-binding</keyword>
<dbReference type="PROSITE" id="PS50991">
    <property type="entry name" value="PYR_CT"/>
    <property type="match status" value="1"/>
</dbReference>
<dbReference type="PANTHER" id="PTHR42738">
    <property type="entry name" value="HYDROXYMETHYLGLUTARYL-COA LYASE"/>
    <property type="match status" value="1"/>
</dbReference>
<dbReference type="GO" id="GO:0046872">
    <property type="term" value="F:metal ion binding"/>
    <property type="evidence" value="ECO:0007669"/>
    <property type="project" value="UniProtKB-KW"/>
</dbReference>
<feature type="compositionally biased region" description="Basic and acidic residues" evidence="4">
    <location>
        <begin position="345"/>
        <end position="354"/>
    </location>
</feature>
<dbReference type="Proteomes" id="UP001144372">
    <property type="component" value="Unassembled WGS sequence"/>
</dbReference>
<evidence type="ECO:0000256" key="2">
    <source>
        <dbReference type="ARBA" id="ARBA00022723"/>
    </source>
</evidence>
<dbReference type="InterPro" id="IPR043594">
    <property type="entry name" value="HMGL"/>
</dbReference>
<feature type="compositionally biased region" description="Basic and acidic residues" evidence="4">
    <location>
        <begin position="371"/>
        <end position="380"/>
    </location>
</feature>
<keyword evidence="3 6" id="KW-0456">Lyase</keyword>
<comment type="caution">
    <text evidence="6">The sequence shown here is derived from an EMBL/GenBank/DDBJ whole genome shotgun (WGS) entry which is preliminary data.</text>
</comment>
<evidence type="ECO:0000256" key="3">
    <source>
        <dbReference type="ARBA" id="ARBA00023239"/>
    </source>
</evidence>
<proteinExistence type="inferred from homology"/>
<organism evidence="6 7">
    <name type="scientific">Desulforhabdus amnigena</name>
    <dbReference type="NCBI Taxonomy" id="40218"/>
    <lineage>
        <taxon>Bacteria</taxon>
        <taxon>Pseudomonadati</taxon>
        <taxon>Thermodesulfobacteriota</taxon>
        <taxon>Syntrophobacteria</taxon>
        <taxon>Syntrophobacterales</taxon>
        <taxon>Syntrophobacteraceae</taxon>
        <taxon>Desulforhabdus</taxon>
    </lineage>
</organism>
<dbReference type="GO" id="GO:0004419">
    <property type="term" value="F:hydroxymethylglutaryl-CoA lyase activity"/>
    <property type="evidence" value="ECO:0007669"/>
    <property type="project" value="TreeGrafter"/>
</dbReference>
<dbReference type="GO" id="GO:0046951">
    <property type="term" value="P:ketone body biosynthetic process"/>
    <property type="evidence" value="ECO:0007669"/>
    <property type="project" value="TreeGrafter"/>
</dbReference>
<evidence type="ECO:0000313" key="7">
    <source>
        <dbReference type="Proteomes" id="UP001144372"/>
    </source>
</evidence>
<dbReference type="SUPFAM" id="SSF51569">
    <property type="entry name" value="Aldolase"/>
    <property type="match status" value="1"/>
</dbReference>
<comment type="similarity">
    <text evidence="1">Belongs to the HMG-CoA lyase family.</text>
</comment>
<dbReference type="InterPro" id="IPR013785">
    <property type="entry name" value="Aldolase_TIM"/>
</dbReference>
<reference evidence="6" key="1">
    <citation type="submission" date="2022-12" db="EMBL/GenBank/DDBJ databases">
        <title>Reference genome sequencing for broad-spectrum identification of bacterial and archaeal isolates by mass spectrometry.</title>
        <authorList>
            <person name="Sekiguchi Y."/>
            <person name="Tourlousse D.M."/>
        </authorList>
    </citation>
    <scope>NUCLEOTIDE SEQUENCE</scope>
    <source>
        <strain evidence="6">ASRB1</strain>
    </source>
</reference>
<dbReference type="EMBL" id="BSDR01000001">
    <property type="protein sequence ID" value="GLI34453.1"/>
    <property type="molecule type" value="Genomic_DNA"/>
</dbReference>
<protein>
    <submittedName>
        <fullName evidence="6">Hydroxymethylglutaryl-CoA lyase</fullName>
    </submittedName>
</protein>
<dbReference type="Pfam" id="PF00682">
    <property type="entry name" value="HMGL-like"/>
    <property type="match status" value="1"/>
</dbReference>
<accession>A0A9W6D383</accession>
<evidence type="ECO:0000259" key="5">
    <source>
        <dbReference type="PROSITE" id="PS50991"/>
    </source>
</evidence>
<dbReference type="GO" id="GO:0006552">
    <property type="term" value="P:L-leucine catabolic process"/>
    <property type="evidence" value="ECO:0007669"/>
    <property type="project" value="TreeGrafter"/>
</dbReference>
<evidence type="ECO:0000313" key="6">
    <source>
        <dbReference type="EMBL" id="GLI34453.1"/>
    </source>
</evidence>
<dbReference type="InterPro" id="IPR000891">
    <property type="entry name" value="PYR_CT"/>
</dbReference>
<dbReference type="AlphaFoldDB" id="A0A9W6D383"/>
<name>A0A9W6D383_9BACT</name>
<evidence type="ECO:0000256" key="4">
    <source>
        <dbReference type="SAM" id="MobiDB-lite"/>
    </source>
</evidence>
<feature type="domain" description="Pyruvate carboxyltransferase" evidence="5">
    <location>
        <begin position="1"/>
        <end position="305"/>
    </location>
</feature>
<evidence type="ECO:0000256" key="1">
    <source>
        <dbReference type="ARBA" id="ARBA00009405"/>
    </source>
</evidence>
<dbReference type="PANTHER" id="PTHR42738:SF7">
    <property type="entry name" value="HYDROXYMETHYLGLUTARYL-COA LYASE"/>
    <property type="match status" value="1"/>
</dbReference>
<gene>
    <name evidence="6" type="ORF">DAMNIGENAA_18860</name>
</gene>